<reference evidence="2 3" key="1">
    <citation type="submission" date="2017-02" db="EMBL/GenBank/DDBJ databases">
        <title>Draft genome sequence of Haemophilus felis CCUG 31170 type strain.</title>
        <authorList>
            <person name="Engstrom-Jakobsson H."/>
            <person name="Salva-Serra F."/>
            <person name="Thorell K."/>
            <person name="Gonzales-Siles L."/>
            <person name="Karlsson R."/>
            <person name="Boulund F."/>
            <person name="Engstrand L."/>
            <person name="Kristiansson E."/>
            <person name="Moore E."/>
        </authorList>
    </citation>
    <scope>NUCLEOTIDE SEQUENCE [LARGE SCALE GENOMIC DNA]</scope>
    <source>
        <strain evidence="2 3">CCUG 31170</strain>
    </source>
</reference>
<dbReference type="AlphaFoldDB" id="A0A1T0BCF0"/>
<dbReference type="EMBL" id="MUYB01000001">
    <property type="protein sequence ID" value="OOS07589.1"/>
    <property type="molecule type" value="Genomic_DNA"/>
</dbReference>
<keyword evidence="1" id="KW-1133">Transmembrane helix</keyword>
<protein>
    <recommendedName>
        <fullName evidence="4">Type II secretory pathway, component PulJ</fullName>
    </recommendedName>
</protein>
<dbReference type="OrthoDB" id="5296662at2"/>
<evidence type="ECO:0008006" key="4">
    <source>
        <dbReference type="Google" id="ProtNLM"/>
    </source>
</evidence>
<organism evidence="2 3">
    <name type="scientific">[Haemophilus] felis</name>
    <dbReference type="NCBI Taxonomy" id="123822"/>
    <lineage>
        <taxon>Bacteria</taxon>
        <taxon>Pseudomonadati</taxon>
        <taxon>Pseudomonadota</taxon>
        <taxon>Gammaproteobacteria</taxon>
        <taxon>Pasteurellales</taxon>
        <taxon>Pasteurellaceae</taxon>
    </lineage>
</organism>
<keyword evidence="3" id="KW-1185">Reference proteome</keyword>
<accession>A0A1T0BCF0</accession>
<evidence type="ECO:0000313" key="3">
    <source>
        <dbReference type="Proteomes" id="UP000190023"/>
    </source>
</evidence>
<keyword evidence="1" id="KW-0812">Transmembrane</keyword>
<dbReference type="Proteomes" id="UP000190023">
    <property type="component" value="Unassembled WGS sequence"/>
</dbReference>
<proteinExistence type="predicted"/>
<gene>
    <name evidence="2" type="ORF">B0188_00490</name>
</gene>
<comment type="caution">
    <text evidence="2">The sequence shown here is derived from an EMBL/GenBank/DDBJ whole genome shotgun (WGS) entry which is preliminary data.</text>
</comment>
<name>A0A1T0BCF0_9PAST</name>
<dbReference type="InterPro" id="IPR016419">
    <property type="entry name" value="Prepilin_Pept-dep_B_prd"/>
</dbReference>
<feature type="transmembrane region" description="Helical" evidence="1">
    <location>
        <begin position="6"/>
        <end position="26"/>
    </location>
</feature>
<evidence type="ECO:0000256" key="1">
    <source>
        <dbReference type="SAM" id="Phobius"/>
    </source>
</evidence>
<evidence type="ECO:0000313" key="2">
    <source>
        <dbReference type="EMBL" id="OOS07589.1"/>
    </source>
</evidence>
<keyword evidence="1" id="KW-0472">Membrane</keyword>
<dbReference type="PIRSF" id="PIRSF004525">
    <property type="entry name" value="Pilin_peptidase-dep_B_prd"/>
    <property type="match status" value="1"/>
</dbReference>
<dbReference type="STRING" id="123822.B0188_00490"/>
<sequence length="235" mass="27363">MLYRGQTLFSFVLSLSLSSFLLLMILKFYSDTQQKSYELFSLLKLQAEVQQVVQLMAKDMRRAGFRKPLGNNSSNVDLFSIHIKQHLFLFKRSTQKEMSCALFLYDADENGCIGVRNESDQCKVSLQNRANDIGRELFGYRLNGNMIETRDLRRTDVDKKCIGTACQQYLQEEACEKGRWVDLLDSDRIKFTRLNFQWLIENKLLKIDVSAQLKKKNKVRYETSIIVPIMNNGGW</sequence>